<evidence type="ECO:0000313" key="2">
    <source>
        <dbReference type="Proteomes" id="UP000641139"/>
    </source>
</evidence>
<keyword evidence="2" id="KW-1185">Reference proteome</keyword>
<dbReference type="EMBL" id="JAEFDC010000008">
    <property type="protein sequence ID" value="MBI1647375.1"/>
    <property type="molecule type" value="Genomic_DNA"/>
</dbReference>
<reference evidence="1 2" key="1">
    <citation type="journal article" date="2021" name="Int. J. Syst. Evol. Microbiol.">
        <title>Capnocytophaga periodontitidis sp. nov., isolated from subgingival plaque of periodontitis patient.</title>
        <authorList>
            <person name="Zhang Y."/>
            <person name="Qiao D."/>
            <person name="Shi W."/>
            <person name="Wu D."/>
            <person name="Cai M."/>
        </authorList>
    </citation>
    <scope>NUCLEOTIDE SEQUENCE [LARGE SCALE GENOMIC DNA]</scope>
    <source>
        <strain evidence="1 2">051621</strain>
    </source>
</reference>
<dbReference type="Proteomes" id="UP000641139">
    <property type="component" value="Unassembled WGS sequence"/>
</dbReference>
<protein>
    <recommendedName>
        <fullName evidence="3">Lipoprotein</fullName>
    </recommendedName>
</protein>
<comment type="caution">
    <text evidence="1">The sequence shown here is derived from an EMBL/GenBank/DDBJ whole genome shotgun (WGS) entry which is preliminary data.</text>
</comment>
<evidence type="ECO:0008006" key="3">
    <source>
        <dbReference type="Google" id="ProtNLM"/>
    </source>
</evidence>
<dbReference type="RefSeq" id="WP_198466976.1">
    <property type="nucleotide sequence ID" value="NZ_JAEFDC010000008.1"/>
</dbReference>
<dbReference type="PROSITE" id="PS51257">
    <property type="entry name" value="PROKAR_LIPOPROTEIN"/>
    <property type="match status" value="1"/>
</dbReference>
<accession>A0ABS0SNM6</accession>
<name>A0ABS0SNM6_9FLAO</name>
<sequence>MRYLIIVSLFLFFACVQKQQSKQTPQESVLFEEEDNIKCYQDEKGIYKLQYLGQSYPIPYYFIVGKDTIAITDMNFEKEANTLKLHIFQGNAGHYQYDFSLAEKPFLKSVYVIEENNKKADSLLINRTLPIEPKLQQKINVFINK</sequence>
<organism evidence="1 2">
    <name type="scientific">Capnocytophaga periodontitidis</name>
    <dbReference type="NCBI Taxonomy" id="2795027"/>
    <lineage>
        <taxon>Bacteria</taxon>
        <taxon>Pseudomonadati</taxon>
        <taxon>Bacteroidota</taxon>
        <taxon>Flavobacteriia</taxon>
        <taxon>Flavobacteriales</taxon>
        <taxon>Flavobacteriaceae</taxon>
        <taxon>Capnocytophaga</taxon>
    </lineage>
</organism>
<evidence type="ECO:0000313" key="1">
    <source>
        <dbReference type="EMBL" id="MBI1647375.1"/>
    </source>
</evidence>
<proteinExistence type="predicted"/>
<gene>
    <name evidence="1" type="ORF">I7X30_09920</name>
</gene>